<organism evidence="3">
    <name type="scientific">Photinus pyralis</name>
    <name type="common">Common eastern firefly</name>
    <name type="synonym">Lampyris pyralis</name>
    <dbReference type="NCBI Taxonomy" id="7054"/>
    <lineage>
        <taxon>Eukaryota</taxon>
        <taxon>Metazoa</taxon>
        <taxon>Ecdysozoa</taxon>
        <taxon>Arthropoda</taxon>
        <taxon>Hexapoda</taxon>
        <taxon>Insecta</taxon>
        <taxon>Pterygota</taxon>
        <taxon>Neoptera</taxon>
        <taxon>Endopterygota</taxon>
        <taxon>Coleoptera</taxon>
        <taxon>Polyphaga</taxon>
        <taxon>Elateriformia</taxon>
        <taxon>Elateroidea</taxon>
        <taxon>Lampyridae</taxon>
        <taxon>Lampyrinae</taxon>
        <taxon>Photinus</taxon>
    </lineage>
</organism>
<evidence type="ECO:0000313" key="3">
    <source>
        <dbReference type="EMBL" id="JAV71244.1"/>
    </source>
</evidence>
<dbReference type="GeneID" id="116167765"/>
<reference evidence="3" key="1">
    <citation type="journal article" date="2016" name="Sci. Rep.">
        <title>Molecular characterization of firefly nuptial gifts: a multi-omics approach sheds light on postcopulatory sexual selection.</title>
        <authorList>
            <person name="Al-Wathiqui N."/>
            <person name="Fallon T.R."/>
            <person name="South A."/>
            <person name="Weng J.K."/>
            <person name="Lewis S.M."/>
        </authorList>
    </citation>
    <scope>NUCLEOTIDE SEQUENCE</scope>
</reference>
<evidence type="ECO:0000256" key="1">
    <source>
        <dbReference type="SAM" id="MobiDB-lite"/>
    </source>
</evidence>
<protein>
    <recommendedName>
        <fullName evidence="2">WKF domain-containing protein</fullName>
    </recommendedName>
</protein>
<feature type="compositionally biased region" description="Polar residues" evidence="1">
    <location>
        <begin position="58"/>
        <end position="69"/>
    </location>
</feature>
<dbReference type="AlphaFoldDB" id="A0A1Y1LC81"/>
<feature type="compositionally biased region" description="Basic residues" evidence="1">
    <location>
        <begin position="113"/>
        <end position="122"/>
    </location>
</feature>
<dbReference type="Pfam" id="PF10180">
    <property type="entry name" value="WKF"/>
    <property type="match status" value="1"/>
</dbReference>
<dbReference type="RefSeq" id="XP_031339130.1">
    <property type="nucleotide sequence ID" value="XM_031483270.1"/>
</dbReference>
<name>A0A1Y1LC81_PHOPY</name>
<sequence>MMGSETKEIRQKKKQSTKICFDEEVVPQNVAAELNKNNELLGDQTQILPNIPKRKQTQMKNNEGISESVQDIGGKSKKQKRKKTEEEPVADTQASDLQDEQEMDNPAKLQKKESKRAKKKTRHMELILDKKIKNDINSQERSLNYLSKWKHARNDWKFEKNRQVWLKQNMFNAEKIPEEFWETLTEYFSNSQGNVRKNILDEALKIIEGNENDESVLYNRARSIVQCLQE</sequence>
<dbReference type="KEGG" id="ppyr:116167765"/>
<feature type="compositionally biased region" description="Polar residues" evidence="1">
    <location>
        <begin position="35"/>
        <end position="48"/>
    </location>
</feature>
<proteinExistence type="predicted"/>
<dbReference type="OrthoDB" id="10261563at2759"/>
<feature type="domain" description="WKF" evidence="2">
    <location>
        <begin position="144"/>
        <end position="205"/>
    </location>
</feature>
<evidence type="ECO:0000259" key="2">
    <source>
        <dbReference type="Pfam" id="PF10180"/>
    </source>
</evidence>
<dbReference type="InterPro" id="IPR019327">
    <property type="entry name" value="WKF"/>
</dbReference>
<dbReference type="PANTHER" id="PTHR22306">
    <property type="entry name" value="CHROMOSOME 7 OPEN READING FRAME 50"/>
    <property type="match status" value="1"/>
</dbReference>
<accession>A0A1Y1LC81</accession>
<feature type="region of interest" description="Disordered" evidence="1">
    <location>
        <begin position="35"/>
        <end position="122"/>
    </location>
</feature>
<dbReference type="PANTHER" id="PTHR22306:SF2">
    <property type="entry name" value="CHROMOSOME 7 OPEN READING FRAME 50"/>
    <property type="match status" value="1"/>
</dbReference>
<dbReference type="EMBL" id="GEZM01060144">
    <property type="protein sequence ID" value="JAV71244.1"/>
    <property type="molecule type" value="Transcribed_RNA"/>
</dbReference>